<evidence type="ECO:0000313" key="9">
    <source>
        <dbReference type="EMBL" id="MFD2839469.1"/>
    </source>
</evidence>
<evidence type="ECO:0000256" key="2">
    <source>
        <dbReference type="ARBA" id="ARBA00001946"/>
    </source>
</evidence>
<dbReference type="CDD" id="cd03426">
    <property type="entry name" value="NUDIX_CoAse_Nudt7"/>
    <property type="match status" value="1"/>
</dbReference>
<keyword evidence="7" id="KW-0464">Manganese</keyword>
<keyword evidence="5 9" id="KW-0378">Hydrolase</keyword>
<dbReference type="Pfam" id="PF00293">
    <property type="entry name" value="NUDIX"/>
    <property type="match status" value="1"/>
</dbReference>
<dbReference type="InterPro" id="IPR000059">
    <property type="entry name" value="NUDIX_hydrolase_NudL_CS"/>
</dbReference>
<comment type="cofactor">
    <cofactor evidence="1">
        <name>Mn(2+)</name>
        <dbReference type="ChEBI" id="CHEBI:29035"/>
    </cofactor>
</comment>
<dbReference type="RefSeq" id="WP_377464946.1">
    <property type="nucleotide sequence ID" value="NZ_JBHUOP010000001.1"/>
</dbReference>
<evidence type="ECO:0000256" key="5">
    <source>
        <dbReference type="ARBA" id="ARBA00022801"/>
    </source>
</evidence>
<comment type="cofactor">
    <cofactor evidence="2">
        <name>Mg(2+)</name>
        <dbReference type="ChEBI" id="CHEBI:18420"/>
    </cofactor>
</comment>
<evidence type="ECO:0000256" key="3">
    <source>
        <dbReference type="ARBA" id="ARBA00006506"/>
    </source>
</evidence>
<name>A0ABW5XEF0_9MICO</name>
<dbReference type="PROSITE" id="PS51462">
    <property type="entry name" value="NUDIX"/>
    <property type="match status" value="1"/>
</dbReference>
<evidence type="ECO:0000256" key="4">
    <source>
        <dbReference type="ARBA" id="ARBA00022723"/>
    </source>
</evidence>
<dbReference type="Gene3D" id="3.90.79.10">
    <property type="entry name" value="Nucleoside Triphosphate Pyrophosphohydrolase"/>
    <property type="match status" value="1"/>
</dbReference>
<dbReference type="InterPro" id="IPR000086">
    <property type="entry name" value="NUDIX_hydrolase_dom"/>
</dbReference>
<dbReference type="PROSITE" id="PS01293">
    <property type="entry name" value="NUDIX_COA"/>
    <property type="match status" value="1"/>
</dbReference>
<sequence>MEAKQDLERVLKAGLNLNLDDPTREARTTGQRKSAVMILFNGIEGHESNRGQGLEVLLTKRSDTLRHHPGQIAFPGGGIDPTDRGPEAAALRETAEETGIDIGGVEVLGSLQQLALPVSNNLVTPVLGWWHTPQDPVADLQETTEVYRVPVAQLLDPLARGVTVMHRAGITFKGPAFRFNTFGRERIVWGFTGLLLNSVFDQAGWTQPWDTEREIEIAA</sequence>
<evidence type="ECO:0000256" key="1">
    <source>
        <dbReference type="ARBA" id="ARBA00001936"/>
    </source>
</evidence>
<reference evidence="10" key="1">
    <citation type="journal article" date="2019" name="Int. J. Syst. Evol. Microbiol.">
        <title>The Global Catalogue of Microorganisms (GCM) 10K type strain sequencing project: providing services to taxonomists for standard genome sequencing and annotation.</title>
        <authorList>
            <consortium name="The Broad Institute Genomics Platform"/>
            <consortium name="The Broad Institute Genome Sequencing Center for Infectious Disease"/>
            <person name="Wu L."/>
            <person name="Ma J."/>
        </authorList>
    </citation>
    <scope>NUCLEOTIDE SEQUENCE [LARGE SCALE GENOMIC DNA]</scope>
    <source>
        <strain evidence="10">KCTC 33576</strain>
    </source>
</reference>
<dbReference type="PANTHER" id="PTHR12992:SF11">
    <property type="entry name" value="MITOCHONDRIAL COENZYME A DIPHOSPHATASE NUDT8"/>
    <property type="match status" value="1"/>
</dbReference>
<evidence type="ECO:0000259" key="8">
    <source>
        <dbReference type="PROSITE" id="PS51462"/>
    </source>
</evidence>
<organism evidence="9 10">
    <name type="scientific">Populibacterium corticicola</name>
    <dbReference type="NCBI Taxonomy" id="1812826"/>
    <lineage>
        <taxon>Bacteria</taxon>
        <taxon>Bacillati</taxon>
        <taxon>Actinomycetota</taxon>
        <taxon>Actinomycetes</taxon>
        <taxon>Micrococcales</taxon>
        <taxon>Jonesiaceae</taxon>
        <taxon>Populibacterium</taxon>
    </lineage>
</organism>
<dbReference type="SUPFAM" id="SSF55811">
    <property type="entry name" value="Nudix"/>
    <property type="match status" value="1"/>
</dbReference>
<gene>
    <name evidence="9" type="ORF">ACFSYH_02680</name>
</gene>
<feature type="domain" description="Nudix hydrolase" evidence="8">
    <location>
        <begin position="30"/>
        <end position="171"/>
    </location>
</feature>
<keyword evidence="6" id="KW-0460">Magnesium</keyword>
<dbReference type="PANTHER" id="PTHR12992">
    <property type="entry name" value="NUDIX HYDROLASE"/>
    <property type="match status" value="1"/>
</dbReference>
<protein>
    <submittedName>
        <fullName evidence="9">NUDIX hydrolase</fullName>
        <ecNumber evidence="9">3.6.1.55</ecNumber>
    </submittedName>
</protein>
<dbReference type="Proteomes" id="UP001597391">
    <property type="component" value="Unassembled WGS sequence"/>
</dbReference>
<comment type="caution">
    <text evidence="9">The sequence shown here is derived from an EMBL/GenBank/DDBJ whole genome shotgun (WGS) entry which is preliminary data.</text>
</comment>
<evidence type="ECO:0000313" key="10">
    <source>
        <dbReference type="Proteomes" id="UP001597391"/>
    </source>
</evidence>
<dbReference type="InterPro" id="IPR045121">
    <property type="entry name" value="CoAse"/>
</dbReference>
<evidence type="ECO:0000256" key="7">
    <source>
        <dbReference type="ARBA" id="ARBA00023211"/>
    </source>
</evidence>
<comment type="similarity">
    <text evidence="3">Belongs to the Nudix hydrolase family. PCD1 subfamily.</text>
</comment>
<dbReference type="GO" id="GO:0035539">
    <property type="term" value="F:8-oxo-7,8-dihydrodeoxyguanosine triphosphate pyrophosphatase activity"/>
    <property type="evidence" value="ECO:0007669"/>
    <property type="project" value="UniProtKB-EC"/>
</dbReference>
<keyword evidence="4" id="KW-0479">Metal-binding</keyword>
<dbReference type="InterPro" id="IPR015797">
    <property type="entry name" value="NUDIX_hydrolase-like_dom_sf"/>
</dbReference>
<keyword evidence="10" id="KW-1185">Reference proteome</keyword>
<dbReference type="EMBL" id="JBHUOP010000001">
    <property type="protein sequence ID" value="MFD2839469.1"/>
    <property type="molecule type" value="Genomic_DNA"/>
</dbReference>
<accession>A0ABW5XEF0</accession>
<dbReference type="EC" id="3.6.1.55" evidence="9"/>
<evidence type="ECO:0000256" key="6">
    <source>
        <dbReference type="ARBA" id="ARBA00022842"/>
    </source>
</evidence>
<proteinExistence type="inferred from homology"/>